<organism evidence="1">
    <name type="scientific">Fusarium oxysporum (strain Fo5176)</name>
    <name type="common">Fusarium vascular wilt</name>
    <dbReference type="NCBI Taxonomy" id="660025"/>
    <lineage>
        <taxon>Eukaryota</taxon>
        <taxon>Fungi</taxon>
        <taxon>Dikarya</taxon>
        <taxon>Ascomycota</taxon>
        <taxon>Pezizomycotina</taxon>
        <taxon>Sordariomycetes</taxon>
        <taxon>Hypocreomycetidae</taxon>
        <taxon>Hypocreales</taxon>
        <taxon>Nectriaceae</taxon>
        <taxon>Fusarium</taxon>
        <taxon>Fusarium oxysporum species complex</taxon>
    </lineage>
</organism>
<dbReference type="AlphaFoldDB" id="F9FF69"/>
<accession>F9FF69</accession>
<reference evidence="1" key="1">
    <citation type="journal article" date="2012" name="Mol. Plant Microbe Interact.">
        <title>A highly conserved effector in Fusarium oxysporum is required for full virulence on Arabidopsis.</title>
        <authorList>
            <person name="Thatcher L.F."/>
            <person name="Gardiner D.M."/>
            <person name="Kazan K."/>
            <person name="Manners J."/>
        </authorList>
    </citation>
    <scope>NUCLEOTIDE SEQUENCE [LARGE SCALE GENOMIC DNA]</scope>
    <source>
        <strain evidence="1">Fo5176</strain>
    </source>
</reference>
<proteinExistence type="predicted"/>
<comment type="caution">
    <text evidence="1">The sequence shown here is derived from an EMBL/GenBank/DDBJ whole genome shotgun (WGS) entry which is preliminary data.</text>
</comment>
<sequence>MPAIIERRLGLAKRSYYKKSLKLLISL</sequence>
<evidence type="ECO:0000313" key="1">
    <source>
        <dbReference type="EMBL" id="EGU84455.1"/>
    </source>
</evidence>
<name>F9FF69_FUSOF</name>
<gene>
    <name evidence="1" type="ORF">FOXB_05048</name>
</gene>
<protein>
    <submittedName>
        <fullName evidence="1">Uncharacterized protein</fullName>
    </submittedName>
</protein>
<dbReference type="EMBL" id="AFQF01001596">
    <property type="protein sequence ID" value="EGU84455.1"/>
    <property type="molecule type" value="Genomic_DNA"/>
</dbReference>